<dbReference type="AlphaFoldDB" id="A0A5M9K2N9"/>
<evidence type="ECO:0000313" key="3">
    <source>
        <dbReference type="Proteomes" id="UP000322873"/>
    </source>
</evidence>
<protein>
    <submittedName>
        <fullName evidence="2">Uncharacterized protein</fullName>
    </submittedName>
</protein>
<gene>
    <name evidence="2" type="ORF">EYC84_005862</name>
</gene>
<proteinExistence type="predicted"/>
<organism evidence="2 3">
    <name type="scientific">Monilinia fructicola</name>
    <name type="common">Brown rot fungus</name>
    <name type="synonym">Ciboria fructicola</name>
    <dbReference type="NCBI Taxonomy" id="38448"/>
    <lineage>
        <taxon>Eukaryota</taxon>
        <taxon>Fungi</taxon>
        <taxon>Dikarya</taxon>
        <taxon>Ascomycota</taxon>
        <taxon>Pezizomycotina</taxon>
        <taxon>Leotiomycetes</taxon>
        <taxon>Helotiales</taxon>
        <taxon>Sclerotiniaceae</taxon>
        <taxon>Monilinia</taxon>
    </lineage>
</organism>
<evidence type="ECO:0000256" key="1">
    <source>
        <dbReference type="SAM" id="MobiDB-lite"/>
    </source>
</evidence>
<reference evidence="2 3" key="1">
    <citation type="submission" date="2019-06" db="EMBL/GenBank/DDBJ databases">
        <title>Genome Sequence of the Brown Rot Fungal Pathogen Monilinia fructicola.</title>
        <authorList>
            <person name="De Miccolis Angelini R.M."/>
            <person name="Landi L."/>
            <person name="Abate D."/>
            <person name="Pollastro S."/>
            <person name="Romanazzi G."/>
            <person name="Faretra F."/>
        </authorList>
    </citation>
    <scope>NUCLEOTIDE SEQUENCE [LARGE SCALE GENOMIC DNA]</scope>
    <source>
        <strain evidence="2 3">Mfrc123</strain>
    </source>
</reference>
<feature type="compositionally biased region" description="Low complexity" evidence="1">
    <location>
        <begin position="28"/>
        <end position="38"/>
    </location>
</feature>
<sequence>MNTPNTPQPRSSAADKLKVNTPSQILLPETPTPSSTSTITKFKEAAQVHLPETPISAVSANDLKGASQVPLPETPQHFSVIDKLKEAYQIPLPETPPQPKSTKFIDAIMAAPLDVAQTCLVKFCIEGDVKELREVVENNFLAPLIASGEATCPSGDLTGTPDNLPGSLAVPFHEMSSRQKYWAFHLYVAQKASIDSIQLFLIELGDSDEELKKGMQQLLDAHPRAA</sequence>
<name>A0A5M9K2N9_MONFR</name>
<keyword evidence="3" id="KW-1185">Reference proteome</keyword>
<feature type="compositionally biased region" description="Polar residues" evidence="1">
    <location>
        <begin position="1"/>
        <end position="11"/>
    </location>
</feature>
<comment type="caution">
    <text evidence="2">The sequence shown here is derived from an EMBL/GenBank/DDBJ whole genome shotgun (WGS) entry which is preliminary data.</text>
</comment>
<feature type="region of interest" description="Disordered" evidence="1">
    <location>
        <begin position="1"/>
        <end position="38"/>
    </location>
</feature>
<dbReference type="Proteomes" id="UP000322873">
    <property type="component" value="Unassembled WGS sequence"/>
</dbReference>
<evidence type="ECO:0000313" key="2">
    <source>
        <dbReference type="EMBL" id="KAA8574386.1"/>
    </source>
</evidence>
<dbReference type="EMBL" id="VICG01000003">
    <property type="protein sequence ID" value="KAA8574386.1"/>
    <property type="molecule type" value="Genomic_DNA"/>
</dbReference>
<dbReference type="VEuPathDB" id="FungiDB:MFRU_015g01400"/>
<accession>A0A5M9K2N9</accession>